<evidence type="ECO:0000313" key="10">
    <source>
        <dbReference type="Proteomes" id="UP000539985"/>
    </source>
</evidence>
<evidence type="ECO:0000256" key="7">
    <source>
        <dbReference type="ARBA" id="ARBA00023288"/>
    </source>
</evidence>
<dbReference type="EMBL" id="JACAQB010000009">
    <property type="protein sequence ID" value="NWB98372.1"/>
    <property type="molecule type" value="Genomic_DNA"/>
</dbReference>
<evidence type="ECO:0000256" key="5">
    <source>
        <dbReference type="ARBA" id="ARBA00023139"/>
    </source>
</evidence>
<dbReference type="PANTHER" id="PTHR30203">
    <property type="entry name" value="OUTER MEMBRANE CATION EFFLUX PROTEIN"/>
    <property type="match status" value="1"/>
</dbReference>
<keyword evidence="5" id="KW-0564">Palmitate</keyword>
<comment type="function">
    <text evidence="8">CyaE is necessary for transport of calmodulin-sensitive adenylate cyclase-hemolysin (cyclolysin).</text>
</comment>
<proteinExistence type="inferred from homology"/>
<dbReference type="SUPFAM" id="SSF56954">
    <property type="entry name" value="Outer membrane efflux proteins (OEP)"/>
    <property type="match status" value="1"/>
</dbReference>
<keyword evidence="8" id="KW-0204">Cytolysis</keyword>
<keyword evidence="2" id="KW-1134">Transmembrane beta strand</keyword>
<keyword evidence="7" id="KW-0449">Lipoprotein</keyword>
<keyword evidence="6 8" id="KW-0998">Cell outer membrane</keyword>
<keyword evidence="4 8" id="KW-0472">Membrane</keyword>
<dbReference type="GO" id="GO:0031640">
    <property type="term" value="P:killing of cells of another organism"/>
    <property type="evidence" value="ECO:0007669"/>
    <property type="project" value="UniProtKB-KW"/>
</dbReference>
<dbReference type="Pfam" id="PF02321">
    <property type="entry name" value="OEP"/>
    <property type="match status" value="2"/>
</dbReference>
<dbReference type="PANTHER" id="PTHR30203:SF29">
    <property type="entry name" value="PROTEIN CYAE"/>
    <property type="match status" value="1"/>
</dbReference>
<keyword evidence="8" id="KW-0813">Transport</keyword>
<evidence type="ECO:0000256" key="4">
    <source>
        <dbReference type="ARBA" id="ARBA00023136"/>
    </source>
</evidence>
<evidence type="ECO:0000313" key="9">
    <source>
        <dbReference type="EMBL" id="NWB98372.1"/>
    </source>
</evidence>
<organism evidence="9 10">
    <name type="scientific">Pseudomonas gingeri</name>
    <dbReference type="NCBI Taxonomy" id="117681"/>
    <lineage>
        <taxon>Bacteria</taxon>
        <taxon>Pseudomonadati</taxon>
        <taxon>Pseudomonadota</taxon>
        <taxon>Gammaproteobacteria</taxon>
        <taxon>Pseudomonadales</taxon>
        <taxon>Pseudomonadaceae</taxon>
        <taxon>Pseudomonas</taxon>
    </lineage>
</organism>
<evidence type="ECO:0000256" key="3">
    <source>
        <dbReference type="ARBA" id="ARBA00022692"/>
    </source>
</evidence>
<reference evidence="9 10" key="1">
    <citation type="submission" date="2020-04" db="EMBL/GenBank/DDBJ databases">
        <title>Molecular characterization of pseudomonads from Agaricus bisporus reveal novel blotch 2 pathogens in Western Europe.</title>
        <authorList>
            <person name="Taparia T."/>
            <person name="Krijger M."/>
            <person name="Haynes E."/>
            <person name="Elpinstone J.G."/>
            <person name="Noble R."/>
            <person name="Van Der Wolf J."/>
        </authorList>
    </citation>
    <scope>NUCLEOTIDE SEQUENCE [LARGE SCALE GENOMIC DNA]</scope>
    <source>
        <strain evidence="9 10">H7001</strain>
    </source>
</reference>
<accession>A0A7Y8C4J2</accession>
<comment type="similarity">
    <text evidence="1 8">Belongs to the outer membrane factor (OMF) (TC 1.B.17) family.</text>
</comment>
<gene>
    <name evidence="9" type="ORF">HX882_20960</name>
</gene>
<name>A0A7Y8C4J2_9PSED</name>
<evidence type="ECO:0000256" key="1">
    <source>
        <dbReference type="ARBA" id="ARBA00007613"/>
    </source>
</evidence>
<dbReference type="GO" id="GO:0015562">
    <property type="term" value="F:efflux transmembrane transporter activity"/>
    <property type="evidence" value="ECO:0007669"/>
    <property type="project" value="InterPro"/>
</dbReference>
<evidence type="ECO:0000256" key="2">
    <source>
        <dbReference type="ARBA" id="ARBA00022452"/>
    </source>
</evidence>
<dbReference type="PIRSF" id="PIRSF001892">
    <property type="entry name" value="CyaE"/>
    <property type="match status" value="1"/>
</dbReference>
<dbReference type="Gene3D" id="1.20.1600.10">
    <property type="entry name" value="Outer membrane efflux proteins (OEP)"/>
    <property type="match status" value="1"/>
</dbReference>
<sequence length="487" mass="52663">MVSLKKGGLRNTVACSVFFIGMGRCFAFETGPIDPLRQLDVVPATPANRMFDPTMATDACANAKKTELTLWDVVSNALCQNPKTREAWANVKVQAAQVGVAKAAYLPTLSSTTQVAKEHSDSRGTSRDPFHVQSNSNYQNAALTLTWVLYDFGARSANVDYAQSQLASAMAGQDSALQTVFANVVKDYYAAFVAQKNRQATKDIQADAKSVLDAATMRVQHGVASVSDQFQAQTSYSQATFNRNKAEGEWLSALGLMAIDMGRRPNAPLHLIDADTTMLPDASFTQSVDQLLKTAEEHHPSLIAARAELAAAQAHEEVTRAQGRPTISFVGKYNYSNQPQSAGAGQQYFGETSRDRSIGIELSIPIFEGFTRTYQIRGAQAQVEGKEASLSDAELQVASSVWSNYQTLKVDTENVRTGQEILDSANQAFEAAQARYAKGVTGILELITTQTALANARQQQIAALAGWQNARIQLASSLGSLDLQSLN</sequence>
<keyword evidence="8" id="KW-0354">Hemolysis</keyword>
<comment type="subcellular location">
    <subcellularLocation>
        <location evidence="8">Cell outer membrane</location>
        <topology evidence="8">Peripheral membrane protein</topology>
    </subcellularLocation>
</comment>
<dbReference type="GO" id="GO:0009279">
    <property type="term" value="C:cell outer membrane"/>
    <property type="evidence" value="ECO:0007669"/>
    <property type="project" value="UniProtKB-SubCell"/>
</dbReference>
<dbReference type="AlphaFoldDB" id="A0A7Y8C4J2"/>
<dbReference type="Proteomes" id="UP000539985">
    <property type="component" value="Unassembled WGS sequence"/>
</dbReference>
<dbReference type="InterPro" id="IPR010131">
    <property type="entry name" value="MdtP/NodT-like"/>
</dbReference>
<keyword evidence="3" id="KW-0812">Transmembrane</keyword>
<dbReference type="InterPro" id="IPR028351">
    <property type="entry name" value="CyaE"/>
</dbReference>
<protein>
    <recommendedName>
        <fullName evidence="8">Protein CyaE</fullName>
    </recommendedName>
</protein>
<dbReference type="InterPro" id="IPR003423">
    <property type="entry name" value="OMP_efflux"/>
</dbReference>
<evidence type="ECO:0000256" key="6">
    <source>
        <dbReference type="ARBA" id="ARBA00023237"/>
    </source>
</evidence>
<dbReference type="RefSeq" id="WP_177104036.1">
    <property type="nucleotide sequence ID" value="NZ_JACAQB010000009.1"/>
</dbReference>
<evidence type="ECO:0000256" key="8">
    <source>
        <dbReference type="PIRNR" id="PIRNR001892"/>
    </source>
</evidence>
<comment type="caution">
    <text evidence="9">The sequence shown here is derived from an EMBL/GenBank/DDBJ whole genome shotgun (WGS) entry which is preliminary data.</text>
</comment>